<organism evidence="1 2">
    <name type="scientific">Hyalomma asiaticum</name>
    <name type="common">Tick</name>
    <dbReference type="NCBI Taxonomy" id="266040"/>
    <lineage>
        <taxon>Eukaryota</taxon>
        <taxon>Metazoa</taxon>
        <taxon>Ecdysozoa</taxon>
        <taxon>Arthropoda</taxon>
        <taxon>Chelicerata</taxon>
        <taxon>Arachnida</taxon>
        <taxon>Acari</taxon>
        <taxon>Parasitiformes</taxon>
        <taxon>Ixodida</taxon>
        <taxon>Ixodoidea</taxon>
        <taxon>Ixodidae</taxon>
        <taxon>Hyalomminae</taxon>
        <taxon>Hyalomma</taxon>
    </lineage>
</organism>
<gene>
    <name evidence="1" type="ORF">HPB50_000342</name>
</gene>
<evidence type="ECO:0000313" key="1">
    <source>
        <dbReference type="EMBL" id="KAH6929474.1"/>
    </source>
</evidence>
<name>A0ACB7S6E7_HYAAI</name>
<accession>A0ACB7S6E7</accession>
<dbReference type="EMBL" id="CM023485">
    <property type="protein sequence ID" value="KAH6929474.1"/>
    <property type="molecule type" value="Genomic_DNA"/>
</dbReference>
<reference evidence="1" key="1">
    <citation type="submission" date="2020-05" db="EMBL/GenBank/DDBJ databases">
        <title>Large-scale comparative analyses of tick genomes elucidate their genetic diversity and vector capacities.</title>
        <authorList>
            <person name="Jia N."/>
            <person name="Wang J."/>
            <person name="Shi W."/>
            <person name="Du L."/>
            <person name="Sun Y."/>
            <person name="Zhan W."/>
            <person name="Jiang J."/>
            <person name="Wang Q."/>
            <person name="Zhang B."/>
            <person name="Ji P."/>
            <person name="Sakyi L.B."/>
            <person name="Cui X."/>
            <person name="Yuan T."/>
            <person name="Jiang B."/>
            <person name="Yang W."/>
            <person name="Lam T.T.-Y."/>
            <person name="Chang Q."/>
            <person name="Ding S."/>
            <person name="Wang X."/>
            <person name="Zhu J."/>
            <person name="Ruan X."/>
            <person name="Zhao L."/>
            <person name="Wei J."/>
            <person name="Que T."/>
            <person name="Du C."/>
            <person name="Cheng J."/>
            <person name="Dai P."/>
            <person name="Han X."/>
            <person name="Huang E."/>
            <person name="Gao Y."/>
            <person name="Liu J."/>
            <person name="Shao H."/>
            <person name="Ye R."/>
            <person name="Li L."/>
            <person name="Wei W."/>
            <person name="Wang X."/>
            <person name="Wang C."/>
            <person name="Yang T."/>
            <person name="Huo Q."/>
            <person name="Li W."/>
            <person name="Guo W."/>
            <person name="Chen H."/>
            <person name="Zhou L."/>
            <person name="Ni X."/>
            <person name="Tian J."/>
            <person name="Zhou Y."/>
            <person name="Sheng Y."/>
            <person name="Liu T."/>
            <person name="Pan Y."/>
            <person name="Xia L."/>
            <person name="Li J."/>
            <person name="Zhao F."/>
            <person name="Cao W."/>
        </authorList>
    </citation>
    <scope>NUCLEOTIDE SEQUENCE</scope>
    <source>
        <strain evidence="1">Hyas-2018</strain>
    </source>
</reference>
<keyword evidence="2" id="KW-1185">Reference proteome</keyword>
<sequence>MRLLTALLFVASVVARDDDERLNMFVRRFEPVYYDTEPVHRSHARAKRSVEDTGSGDVHVQIRSTKRSLNLHLSADTSVFHKDLVVESSTEGVINVDTNHIYKGYVIGQPKSRVFGSLHHGLFEGSIDTGSGDSLYVERASRFFNDSRPYHSVLYSSADIDFPAVADGGHSRWCGLHGSTEQWMRGMLYRFRRAPHQEPHVVHGRVGRKLHVYSGASHSDDNEAEETGTSHADDENERRDNATSLYSERNGVERRETTEETGRRTLDDYEDYSETPKKEISKNIYARPVRRRTESRSRRVCNLEIVVDNTLTDSILQETEEIVVSREVVTSIIARMVDKVNDIYGDTNFGGIEDIGFVVQHIVISEPGDCVGYKMKHDRLCSTSLDPPQLLYLTSLKRHDDYCLSYRLNYRDFADGTLGLAWIASDELGSGGICERYRSSVEYDPGIGEYKQAKMSLNSGITTLINQRQYVGLSIGALTLAHEIGHSFGSPHDKGRICEPEGPDGKYLMFESATRGDRPNNDRFSPCSIGNISAVLVPLFNEKIPRENCFLRHSGPVCGNQIVEGDEECDCGADETECTDKCCNARHAVMKTLACRLKPPAKCSPTAGACCSPSCDFVPKGKLCSEETECTERSYCEYPLIGPAPGSGPSVPRRLAKRNMTACNKNTQVCLSGECRGSVCEKYGLLECFRDAKGLTIAEQCLLTCQERGSSECKVACAFPKMASHCGAKLQPGSPCNDMRGYCDIFHKCRLVEPRGFLTRLQAFFLAGESVDTLYEFVAHHPFAACLVLIGSSWLMVLVFRCFAIHTHSNNPMKKPPFKLKDTLRNPIGNLVSVSLTKPRYHFQALHTVALSAEHWTP</sequence>
<dbReference type="Proteomes" id="UP000821845">
    <property type="component" value="Chromosome 5"/>
</dbReference>
<comment type="caution">
    <text evidence="1">The sequence shown here is derived from an EMBL/GenBank/DDBJ whole genome shotgun (WGS) entry which is preliminary data.</text>
</comment>
<proteinExistence type="predicted"/>
<evidence type="ECO:0000313" key="2">
    <source>
        <dbReference type="Proteomes" id="UP000821845"/>
    </source>
</evidence>
<protein>
    <submittedName>
        <fullName evidence="1">Uncharacterized protein</fullName>
    </submittedName>
</protein>